<dbReference type="Gene3D" id="2.60.120.10">
    <property type="entry name" value="Jelly Rolls"/>
    <property type="match status" value="1"/>
</dbReference>
<dbReference type="GO" id="GO:0043565">
    <property type="term" value="F:sequence-specific DNA binding"/>
    <property type="evidence" value="ECO:0007669"/>
    <property type="project" value="InterPro"/>
</dbReference>
<dbReference type="SUPFAM" id="SSF51215">
    <property type="entry name" value="Regulatory protein AraC"/>
    <property type="match status" value="1"/>
</dbReference>
<dbReference type="Pfam" id="PF02311">
    <property type="entry name" value="AraC_binding"/>
    <property type="match status" value="1"/>
</dbReference>
<dbReference type="InterPro" id="IPR037923">
    <property type="entry name" value="HTH-like"/>
</dbReference>
<keyword evidence="3" id="KW-0804">Transcription</keyword>
<evidence type="ECO:0000256" key="2">
    <source>
        <dbReference type="ARBA" id="ARBA00023125"/>
    </source>
</evidence>
<dbReference type="Proteomes" id="UP000823902">
    <property type="component" value="Unassembled WGS sequence"/>
</dbReference>
<organism evidence="5 6">
    <name type="scientific">Candidatus Mediterraneibacter faecavium</name>
    <dbReference type="NCBI Taxonomy" id="2838668"/>
    <lineage>
        <taxon>Bacteria</taxon>
        <taxon>Bacillati</taxon>
        <taxon>Bacillota</taxon>
        <taxon>Clostridia</taxon>
        <taxon>Lachnospirales</taxon>
        <taxon>Lachnospiraceae</taxon>
        <taxon>Mediterraneibacter</taxon>
    </lineage>
</organism>
<reference evidence="5" key="1">
    <citation type="journal article" date="2021" name="PeerJ">
        <title>Extensive microbial diversity within the chicken gut microbiome revealed by metagenomics and culture.</title>
        <authorList>
            <person name="Gilroy R."/>
            <person name="Ravi A."/>
            <person name="Getino M."/>
            <person name="Pursley I."/>
            <person name="Horton D.L."/>
            <person name="Alikhan N.F."/>
            <person name="Baker D."/>
            <person name="Gharbi K."/>
            <person name="Hall N."/>
            <person name="Watson M."/>
            <person name="Adriaenssens E.M."/>
            <person name="Foster-Nyarko E."/>
            <person name="Jarju S."/>
            <person name="Secka A."/>
            <person name="Antonio M."/>
            <person name="Oren A."/>
            <person name="Chaudhuri R.R."/>
            <person name="La Ragione R."/>
            <person name="Hildebrand F."/>
            <person name="Pallen M.J."/>
        </authorList>
    </citation>
    <scope>NUCLEOTIDE SEQUENCE</scope>
    <source>
        <strain evidence="5">CHK196-7946</strain>
    </source>
</reference>
<accession>A0A9D2TLP3</accession>
<sequence length="296" mass="34731">MKPYFEYSDTLNAPYEAFIFEAEHSEVFPIRPHWHYFIEILYLIEGQAYVEAGKETYVLEPEDLIIFYSQIPHSIYLSGSFPLHYYVLKFDPMHLNIPSSSLPGISDILRMAQSEPGLRCCFRRKELEHTRMKALFDRAVDVVTHKKFGYDIQAHSLYCMIISELLSIWYKNGFRIHEIPADNSDQKALVSAAQYINCHYSEEIRVEHLAALAGMSYSNFAAKFHRYYGMPCSTYIRKVRISRAEDLPLQTDYDLTYISQETGFCDCSHLIRAFREEKGTTPKQFRKRRENEYDGQ</sequence>
<dbReference type="AlphaFoldDB" id="A0A9D2TLP3"/>
<dbReference type="EMBL" id="DWVY01000043">
    <property type="protein sequence ID" value="HJC74920.1"/>
    <property type="molecule type" value="Genomic_DNA"/>
</dbReference>
<dbReference type="InterPro" id="IPR018060">
    <property type="entry name" value="HTH_AraC"/>
</dbReference>
<dbReference type="PANTHER" id="PTHR43280:SF2">
    <property type="entry name" value="HTH-TYPE TRANSCRIPTIONAL REGULATOR EXSA"/>
    <property type="match status" value="1"/>
</dbReference>
<keyword evidence="2" id="KW-0238">DNA-binding</keyword>
<dbReference type="PANTHER" id="PTHR43280">
    <property type="entry name" value="ARAC-FAMILY TRANSCRIPTIONAL REGULATOR"/>
    <property type="match status" value="1"/>
</dbReference>
<dbReference type="PROSITE" id="PS01124">
    <property type="entry name" value="HTH_ARAC_FAMILY_2"/>
    <property type="match status" value="1"/>
</dbReference>
<dbReference type="SMART" id="SM00342">
    <property type="entry name" value="HTH_ARAC"/>
    <property type="match status" value="1"/>
</dbReference>
<reference evidence="5" key="2">
    <citation type="submission" date="2021-04" db="EMBL/GenBank/DDBJ databases">
        <authorList>
            <person name="Gilroy R."/>
        </authorList>
    </citation>
    <scope>NUCLEOTIDE SEQUENCE</scope>
    <source>
        <strain evidence="5">CHK196-7946</strain>
    </source>
</reference>
<name>A0A9D2TLP3_9FIRM</name>
<evidence type="ECO:0000256" key="1">
    <source>
        <dbReference type="ARBA" id="ARBA00023015"/>
    </source>
</evidence>
<gene>
    <name evidence="5" type="ORF">H9697_08260</name>
</gene>
<evidence type="ECO:0000313" key="6">
    <source>
        <dbReference type="Proteomes" id="UP000823902"/>
    </source>
</evidence>
<evidence type="ECO:0000256" key="3">
    <source>
        <dbReference type="ARBA" id="ARBA00023163"/>
    </source>
</evidence>
<proteinExistence type="predicted"/>
<dbReference type="Pfam" id="PF12833">
    <property type="entry name" value="HTH_18"/>
    <property type="match status" value="1"/>
</dbReference>
<dbReference type="GO" id="GO:0003700">
    <property type="term" value="F:DNA-binding transcription factor activity"/>
    <property type="evidence" value="ECO:0007669"/>
    <property type="project" value="InterPro"/>
</dbReference>
<keyword evidence="1" id="KW-0805">Transcription regulation</keyword>
<dbReference type="InterPro" id="IPR009057">
    <property type="entry name" value="Homeodomain-like_sf"/>
</dbReference>
<comment type="caution">
    <text evidence="5">The sequence shown here is derived from an EMBL/GenBank/DDBJ whole genome shotgun (WGS) entry which is preliminary data.</text>
</comment>
<dbReference type="Gene3D" id="1.10.10.60">
    <property type="entry name" value="Homeodomain-like"/>
    <property type="match status" value="2"/>
</dbReference>
<evidence type="ECO:0000259" key="4">
    <source>
        <dbReference type="PROSITE" id="PS01124"/>
    </source>
</evidence>
<dbReference type="SUPFAM" id="SSF46689">
    <property type="entry name" value="Homeodomain-like"/>
    <property type="match status" value="2"/>
</dbReference>
<evidence type="ECO:0000313" key="5">
    <source>
        <dbReference type="EMBL" id="HJC74920.1"/>
    </source>
</evidence>
<dbReference type="InterPro" id="IPR003313">
    <property type="entry name" value="AraC-bd"/>
</dbReference>
<feature type="domain" description="HTH araC/xylS-type" evidence="4">
    <location>
        <begin position="190"/>
        <end position="288"/>
    </location>
</feature>
<dbReference type="InterPro" id="IPR014710">
    <property type="entry name" value="RmlC-like_jellyroll"/>
</dbReference>
<protein>
    <submittedName>
        <fullName evidence="5">AraC family transcriptional regulator</fullName>
    </submittedName>
</protein>